<evidence type="ECO:0000313" key="2">
    <source>
        <dbReference type="Proteomes" id="UP001055732"/>
    </source>
</evidence>
<dbReference type="Pfam" id="PF03192">
    <property type="entry name" value="DUF257"/>
    <property type="match status" value="1"/>
</dbReference>
<dbReference type="AlphaFoldDB" id="A0A9E7MXH7"/>
<dbReference type="Proteomes" id="UP001055732">
    <property type="component" value="Chromosome"/>
</dbReference>
<keyword evidence="2" id="KW-1185">Reference proteome</keyword>
<reference evidence="1" key="1">
    <citation type="journal article" date="1998" name="Int. J. Syst. Bacteriol. 48 Pt">
        <title>Thermococcus guaymasensis sp. nov. and Thermococcus aggregans sp. nov., two novel thermophilic archaea isolated from the Guaymas Basin hydrothermal vent site.</title>
        <authorList>
            <person name="Canganella F."/>
            <person name="Jones W.J."/>
            <person name="Gambacorta A."/>
            <person name="Antranikian G."/>
        </authorList>
    </citation>
    <scope>NUCLEOTIDE SEQUENCE</scope>
    <source>
        <strain evidence="1">TY</strain>
    </source>
</reference>
<dbReference type="InterPro" id="IPR005489">
    <property type="entry name" value="DUF257"/>
</dbReference>
<gene>
    <name evidence="1" type="ORF">NF865_10130</name>
</gene>
<organism evidence="1 2">
    <name type="scientific">Thermococcus aggregans</name>
    <dbReference type="NCBI Taxonomy" id="110163"/>
    <lineage>
        <taxon>Archaea</taxon>
        <taxon>Methanobacteriati</taxon>
        <taxon>Methanobacteriota</taxon>
        <taxon>Thermococci</taxon>
        <taxon>Thermococcales</taxon>
        <taxon>Thermococcaceae</taxon>
        <taxon>Thermococcus</taxon>
    </lineage>
</organism>
<dbReference type="Gene3D" id="3.40.50.11570">
    <property type="entry name" value="Protein of unknown function DUF257"/>
    <property type="match status" value="1"/>
</dbReference>
<protein>
    <submittedName>
        <fullName evidence="1">DUF257 domain-containing protein</fullName>
    </submittedName>
</protein>
<reference evidence="1" key="2">
    <citation type="submission" date="2022-06" db="EMBL/GenBank/DDBJ databases">
        <authorList>
            <person name="Park Y.-J."/>
        </authorList>
    </citation>
    <scope>NUCLEOTIDE SEQUENCE</scope>
    <source>
        <strain evidence="1">TY</strain>
    </source>
</reference>
<name>A0A9E7MXH7_THEAG</name>
<evidence type="ECO:0000313" key="1">
    <source>
        <dbReference type="EMBL" id="USS40625.1"/>
    </source>
</evidence>
<accession>A0A9E7MXH7</accession>
<proteinExistence type="predicted"/>
<dbReference type="KEGG" id="tagg:NF865_10130"/>
<dbReference type="EMBL" id="CP099582">
    <property type="protein sequence ID" value="USS40625.1"/>
    <property type="molecule type" value="Genomic_DNA"/>
</dbReference>
<sequence length="50" mass="5515">MLERTIPEAVSLLEELATTVVRVKVCEKTYAFSVVKAVNRELLGLKVAVP</sequence>